<dbReference type="Proteomes" id="UP001302126">
    <property type="component" value="Unassembled WGS sequence"/>
</dbReference>
<dbReference type="PANTHER" id="PTHR24409">
    <property type="entry name" value="ZINC FINGER PROTEIN 142"/>
    <property type="match status" value="1"/>
</dbReference>
<evidence type="ECO:0000256" key="4">
    <source>
        <dbReference type="ARBA" id="ARBA00022833"/>
    </source>
</evidence>
<dbReference type="PROSITE" id="PS00028">
    <property type="entry name" value="ZINC_FINGER_C2H2_1"/>
    <property type="match status" value="3"/>
</dbReference>
<evidence type="ECO:0000256" key="2">
    <source>
        <dbReference type="ARBA" id="ARBA00022737"/>
    </source>
</evidence>
<sequence length="270" mass="31118">MFECGTCGKVFPAGWQARENHCNSTGHEPPEFECFVCDEYFDDNWDCSEHMRDSNHLPNEYSECTFRECIEVFWDDEDAVDHEVHDHWYCGDCKRDFQDLNSIKQHRNSRAHRGQDIKCPSCKQGYTTATGLTHHLERGACPKASHLNRDQIYNFVRIKDPNGLISKKLLAWAGSDITHEATERAWNGRSWECYICHRGFNTLKSLNQHLASPTHQQTLYHCPNRNCGSDFKSLAAIINHLESESCGAMRFEQVQTKITSIVSSNRLLTL</sequence>
<dbReference type="PROSITE" id="PS50157">
    <property type="entry name" value="ZINC_FINGER_C2H2_2"/>
    <property type="match status" value="2"/>
</dbReference>
<dbReference type="Gene3D" id="3.30.160.60">
    <property type="entry name" value="Classic Zinc Finger"/>
    <property type="match status" value="3"/>
</dbReference>
<accession>A0AAN6WHA1</accession>
<dbReference type="AlphaFoldDB" id="A0AAN6WHA1"/>
<gene>
    <name evidence="7" type="ORF">QBC35DRAFT_510683</name>
</gene>
<proteinExistence type="predicted"/>
<dbReference type="GO" id="GO:0008270">
    <property type="term" value="F:zinc ion binding"/>
    <property type="evidence" value="ECO:0007669"/>
    <property type="project" value="UniProtKB-KW"/>
</dbReference>
<keyword evidence="4" id="KW-0862">Zinc</keyword>
<dbReference type="EMBL" id="MU864793">
    <property type="protein sequence ID" value="KAK4182043.1"/>
    <property type="molecule type" value="Genomic_DNA"/>
</dbReference>
<dbReference type="SMART" id="SM00355">
    <property type="entry name" value="ZnF_C2H2"/>
    <property type="match status" value="7"/>
</dbReference>
<evidence type="ECO:0000256" key="3">
    <source>
        <dbReference type="ARBA" id="ARBA00022771"/>
    </source>
</evidence>
<evidence type="ECO:0000259" key="6">
    <source>
        <dbReference type="PROSITE" id="PS50157"/>
    </source>
</evidence>
<feature type="domain" description="C2H2-type" evidence="6">
    <location>
        <begin position="191"/>
        <end position="215"/>
    </location>
</feature>
<organism evidence="7 8">
    <name type="scientific">Podospora australis</name>
    <dbReference type="NCBI Taxonomy" id="1536484"/>
    <lineage>
        <taxon>Eukaryota</taxon>
        <taxon>Fungi</taxon>
        <taxon>Dikarya</taxon>
        <taxon>Ascomycota</taxon>
        <taxon>Pezizomycotina</taxon>
        <taxon>Sordariomycetes</taxon>
        <taxon>Sordariomycetidae</taxon>
        <taxon>Sordariales</taxon>
        <taxon>Podosporaceae</taxon>
        <taxon>Podospora</taxon>
    </lineage>
</organism>
<reference evidence="7" key="2">
    <citation type="submission" date="2023-05" db="EMBL/GenBank/DDBJ databases">
        <authorList>
            <consortium name="Lawrence Berkeley National Laboratory"/>
            <person name="Steindorff A."/>
            <person name="Hensen N."/>
            <person name="Bonometti L."/>
            <person name="Westerberg I."/>
            <person name="Brannstrom I.O."/>
            <person name="Guillou S."/>
            <person name="Cros-Aarteil S."/>
            <person name="Calhoun S."/>
            <person name="Haridas S."/>
            <person name="Kuo A."/>
            <person name="Mondo S."/>
            <person name="Pangilinan J."/>
            <person name="Riley R."/>
            <person name="Labutti K."/>
            <person name="Andreopoulos B."/>
            <person name="Lipzen A."/>
            <person name="Chen C."/>
            <person name="Yanf M."/>
            <person name="Daum C."/>
            <person name="Ng V."/>
            <person name="Clum A."/>
            <person name="Ohm R."/>
            <person name="Martin F."/>
            <person name="Silar P."/>
            <person name="Natvig D."/>
            <person name="Lalanne C."/>
            <person name="Gautier V."/>
            <person name="Ament-Velasquez S.L."/>
            <person name="Kruys A."/>
            <person name="Hutchinson M.I."/>
            <person name="Powell A.J."/>
            <person name="Barry K."/>
            <person name="Miller A.N."/>
            <person name="Grigoriev I.V."/>
            <person name="Debuchy R."/>
            <person name="Gladieux P."/>
            <person name="Thoren M.H."/>
            <person name="Johannesson H."/>
        </authorList>
    </citation>
    <scope>NUCLEOTIDE SEQUENCE</scope>
    <source>
        <strain evidence="7">PSN309</strain>
    </source>
</reference>
<evidence type="ECO:0000256" key="1">
    <source>
        <dbReference type="ARBA" id="ARBA00022723"/>
    </source>
</evidence>
<keyword evidence="2" id="KW-0677">Repeat</keyword>
<protein>
    <recommendedName>
        <fullName evidence="6">C2H2-type domain-containing protein</fullName>
    </recommendedName>
</protein>
<keyword evidence="3 5" id="KW-0863">Zinc-finger</keyword>
<dbReference type="Pfam" id="PF12874">
    <property type="entry name" value="zf-met"/>
    <property type="match status" value="2"/>
</dbReference>
<comment type="caution">
    <text evidence="7">The sequence shown here is derived from an EMBL/GenBank/DDBJ whole genome shotgun (WGS) entry which is preliminary data.</text>
</comment>
<keyword evidence="8" id="KW-1185">Reference proteome</keyword>
<dbReference type="InterPro" id="IPR013087">
    <property type="entry name" value="Znf_C2H2_type"/>
</dbReference>
<evidence type="ECO:0000313" key="7">
    <source>
        <dbReference type="EMBL" id="KAK4182043.1"/>
    </source>
</evidence>
<evidence type="ECO:0000256" key="5">
    <source>
        <dbReference type="PROSITE-ProRule" id="PRU00042"/>
    </source>
</evidence>
<feature type="domain" description="C2H2-type" evidence="6">
    <location>
        <begin position="88"/>
        <end position="117"/>
    </location>
</feature>
<keyword evidence="1" id="KW-0479">Metal-binding</keyword>
<reference evidence="7" key="1">
    <citation type="journal article" date="2023" name="Mol. Phylogenet. Evol.">
        <title>Genome-scale phylogeny and comparative genomics of the fungal order Sordariales.</title>
        <authorList>
            <person name="Hensen N."/>
            <person name="Bonometti L."/>
            <person name="Westerberg I."/>
            <person name="Brannstrom I.O."/>
            <person name="Guillou S."/>
            <person name="Cros-Aarteil S."/>
            <person name="Calhoun S."/>
            <person name="Haridas S."/>
            <person name="Kuo A."/>
            <person name="Mondo S."/>
            <person name="Pangilinan J."/>
            <person name="Riley R."/>
            <person name="LaButti K."/>
            <person name="Andreopoulos B."/>
            <person name="Lipzen A."/>
            <person name="Chen C."/>
            <person name="Yan M."/>
            <person name="Daum C."/>
            <person name="Ng V."/>
            <person name="Clum A."/>
            <person name="Steindorff A."/>
            <person name="Ohm R.A."/>
            <person name="Martin F."/>
            <person name="Silar P."/>
            <person name="Natvig D.O."/>
            <person name="Lalanne C."/>
            <person name="Gautier V."/>
            <person name="Ament-Velasquez S.L."/>
            <person name="Kruys A."/>
            <person name="Hutchinson M.I."/>
            <person name="Powell A.J."/>
            <person name="Barry K."/>
            <person name="Miller A.N."/>
            <person name="Grigoriev I.V."/>
            <person name="Debuchy R."/>
            <person name="Gladieux P."/>
            <person name="Hiltunen Thoren M."/>
            <person name="Johannesson H."/>
        </authorList>
    </citation>
    <scope>NUCLEOTIDE SEQUENCE</scope>
    <source>
        <strain evidence="7">PSN309</strain>
    </source>
</reference>
<name>A0AAN6WHA1_9PEZI</name>
<evidence type="ECO:0000313" key="8">
    <source>
        <dbReference type="Proteomes" id="UP001302126"/>
    </source>
</evidence>